<keyword evidence="2" id="KW-1185">Reference proteome</keyword>
<dbReference type="RefSeq" id="WP_382347121.1">
    <property type="nucleotide sequence ID" value="NZ_JBHMBP010000001.1"/>
</dbReference>
<dbReference type="Proteomes" id="UP001596470">
    <property type="component" value="Unassembled WGS sequence"/>
</dbReference>
<name>A0ABW2D8G3_9ACTN</name>
<dbReference type="EMBL" id="JBHSYS010000003">
    <property type="protein sequence ID" value="MFC6958436.1"/>
    <property type="molecule type" value="Genomic_DNA"/>
</dbReference>
<evidence type="ECO:0000313" key="1">
    <source>
        <dbReference type="EMBL" id="MFC6958436.1"/>
    </source>
</evidence>
<sequence length="176" mass="19685">MFVAPKSAWRQALAAESRAAADAGHEVRVIAEESPEWDATPLDPRVEARWTGSSKVSAPEPKATAILLRRIPLGALRLVGRGPLRGPADGLSRWWRRTVLGPLKKRRWPETKRLREAHRRAAVAAAVAEAEFDWLVLHEPQAVELGVDWLPRLLDERPGLVTTFSFEPRAEAARER</sequence>
<gene>
    <name evidence="1" type="ORF">ACFQS3_14625</name>
</gene>
<organism evidence="1 2">
    <name type="scientific">Glycomyces mayteni</name>
    <dbReference type="NCBI Taxonomy" id="543887"/>
    <lineage>
        <taxon>Bacteria</taxon>
        <taxon>Bacillati</taxon>
        <taxon>Actinomycetota</taxon>
        <taxon>Actinomycetes</taxon>
        <taxon>Glycomycetales</taxon>
        <taxon>Glycomycetaceae</taxon>
        <taxon>Glycomyces</taxon>
    </lineage>
</organism>
<proteinExistence type="predicted"/>
<accession>A0ABW2D8G3</accession>
<evidence type="ECO:0000313" key="2">
    <source>
        <dbReference type="Proteomes" id="UP001596470"/>
    </source>
</evidence>
<reference evidence="2" key="1">
    <citation type="journal article" date="2019" name="Int. J. Syst. Evol. Microbiol.">
        <title>The Global Catalogue of Microorganisms (GCM) 10K type strain sequencing project: providing services to taxonomists for standard genome sequencing and annotation.</title>
        <authorList>
            <consortium name="The Broad Institute Genomics Platform"/>
            <consortium name="The Broad Institute Genome Sequencing Center for Infectious Disease"/>
            <person name="Wu L."/>
            <person name="Ma J."/>
        </authorList>
    </citation>
    <scope>NUCLEOTIDE SEQUENCE [LARGE SCALE GENOMIC DNA]</scope>
    <source>
        <strain evidence="2">KACC 12634</strain>
    </source>
</reference>
<comment type="caution">
    <text evidence="1">The sequence shown here is derived from an EMBL/GenBank/DDBJ whole genome shotgun (WGS) entry which is preliminary data.</text>
</comment>
<protein>
    <submittedName>
        <fullName evidence="1">Uncharacterized protein</fullName>
    </submittedName>
</protein>